<sequence>MNPCGNVRGPTCMVNVLPVSYTVFTITIPAYCRRRADSINLIIITSKMNQVAIEHSIRQALINFDKKLTENHVDIQCSQSRCCRVNCTTWIYLVAGSR</sequence>
<gene>
    <name evidence="1" type="ORF">BO94DRAFT_393929</name>
</gene>
<dbReference type="AlphaFoldDB" id="A0A317WYH9"/>
<comment type="caution">
    <text evidence="1">The sequence shown here is derived from an EMBL/GenBank/DDBJ whole genome shotgun (WGS) entry which is preliminary data.</text>
</comment>
<evidence type="ECO:0000313" key="1">
    <source>
        <dbReference type="EMBL" id="PWY91454.1"/>
    </source>
</evidence>
<accession>A0A317WYH9</accession>
<keyword evidence="2" id="KW-1185">Reference proteome</keyword>
<organism evidence="1 2">
    <name type="scientific">Aspergillus sclerotioniger CBS 115572</name>
    <dbReference type="NCBI Taxonomy" id="1450535"/>
    <lineage>
        <taxon>Eukaryota</taxon>
        <taxon>Fungi</taxon>
        <taxon>Dikarya</taxon>
        <taxon>Ascomycota</taxon>
        <taxon>Pezizomycotina</taxon>
        <taxon>Eurotiomycetes</taxon>
        <taxon>Eurotiomycetidae</taxon>
        <taxon>Eurotiales</taxon>
        <taxon>Aspergillaceae</taxon>
        <taxon>Aspergillus</taxon>
        <taxon>Aspergillus subgen. Circumdati</taxon>
    </lineage>
</organism>
<dbReference type="GeneID" id="37109484"/>
<proteinExistence type="predicted"/>
<dbReference type="RefSeq" id="XP_025469182.1">
    <property type="nucleotide sequence ID" value="XM_025607341.1"/>
</dbReference>
<name>A0A317WYH9_9EURO</name>
<dbReference type="Proteomes" id="UP000246702">
    <property type="component" value="Unassembled WGS sequence"/>
</dbReference>
<reference evidence="1 2" key="1">
    <citation type="submission" date="2016-12" db="EMBL/GenBank/DDBJ databases">
        <title>The genomes of Aspergillus section Nigri reveals drivers in fungal speciation.</title>
        <authorList>
            <consortium name="DOE Joint Genome Institute"/>
            <person name="Vesth T.C."/>
            <person name="Nybo J."/>
            <person name="Theobald S."/>
            <person name="Brandl J."/>
            <person name="Frisvad J.C."/>
            <person name="Nielsen K.F."/>
            <person name="Lyhne E.K."/>
            <person name="Kogle M.E."/>
            <person name="Kuo A."/>
            <person name="Riley R."/>
            <person name="Clum A."/>
            <person name="Nolan M."/>
            <person name="Lipzen A."/>
            <person name="Salamov A."/>
            <person name="Henrissat B."/>
            <person name="Wiebenga A."/>
            <person name="De Vries R.P."/>
            <person name="Grigoriev I.V."/>
            <person name="Mortensen U.H."/>
            <person name="Andersen M.R."/>
            <person name="Baker S.E."/>
        </authorList>
    </citation>
    <scope>NUCLEOTIDE SEQUENCE [LARGE SCALE GENOMIC DNA]</scope>
    <source>
        <strain evidence="1 2">CBS 115572</strain>
    </source>
</reference>
<evidence type="ECO:0000313" key="2">
    <source>
        <dbReference type="Proteomes" id="UP000246702"/>
    </source>
</evidence>
<dbReference type="EMBL" id="MSFK01000009">
    <property type="protein sequence ID" value="PWY91454.1"/>
    <property type="molecule type" value="Genomic_DNA"/>
</dbReference>
<protein>
    <submittedName>
        <fullName evidence="1">Uncharacterized protein</fullName>
    </submittedName>
</protein>